<dbReference type="CDD" id="cd02012">
    <property type="entry name" value="TPP_TK"/>
    <property type="match status" value="1"/>
</dbReference>
<proteinExistence type="inferred from homology"/>
<dbReference type="InterPro" id="IPR005474">
    <property type="entry name" value="Transketolase_N"/>
</dbReference>
<sequence length="275" mass="30190">MLTSAQLAELNEHARQMRGHIIRMLAASKSGHPGGSLSAVELLSYLYFYKMKIDPQNPTLPDRDRFVLSKGHAAPVLYSALAERGFFDKELLQTLRQFGSILQGHPDMKRIPGVDISSGSLGQGLSVGNGMALAAKLDRKPYHVYVLLGDGEIEEGQVWEALMTSVHYKLDNLTAFLDYNHLQIDGTIEDVKSLTDPGKRFTAFGWRVVSVDGHNIAEIDRAVEESESVKGQPTMIVLNTCKGKGCSFMENQVGWHGAAPKPEEAEKALQELGLA</sequence>
<evidence type="ECO:0000256" key="1">
    <source>
        <dbReference type="ARBA" id="ARBA00001964"/>
    </source>
</evidence>
<feature type="domain" description="Transketolase N-terminal" evidence="4">
    <location>
        <begin position="21"/>
        <end position="274"/>
    </location>
</feature>
<evidence type="ECO:0000259" key="4">
    <source>
        <dbReference type="Pfam" id="PF00456"/>
    </source>
</evidence>
<comment type="similarity">
    <text evidence="2">Belongs to the transketolase family.</text>
</comment>
<dbReference type="RefSeq" id="WP_279388793.1">
    <property type="nucleotide sequence ID" value="NZ_SLUN01000047.1"/>
</dbReference>
<dbReference type="AlphaFoldDB" id="A0A4R1QT91"/>
<dbReference type="InterPro" id="IPR029061">
    <property type="entry name" value="THDP-binding"/>
</dbReference>
<comment type="cofactor">
    <cofactor evidence="1">
        <name>thiamine diphosphate</name>
        <dbReference type="ChEBI" id="CHEBI:58937"/>
    </cofactor>
</comment>
<dbReference type="PANTHER" id="PTHR47514">
    <property type="entry name" value="TRANSKETOLASE N-TERMINAL SECTION-RELATED"/>
    <property type="match status" value="1"/>
</dbReference>
<keyword evidence="6" id="KW-1185">Reference proteome</keyword>
<dbReference type="EMBL" id="SLUN01000047">
    <property type="protein sequence ID" value="TCL57126.1"/>
    <property type="molecule type" value="Genomic_DNA"/>
</dbReference>
<dbReference type="Pfam" id="PF00456">
    <property type="entry name" value="Transketolase_N"/>
    <property type="match status" value="1"/>
</dbReference>
<comment type="caution">
    <text evidence="5">The sequence shown here is derived from an EMBL/GenBank/DDBJ whole genome shotgun (WGS) entry which is preliminary data.</text>
</comment>
<organism evidence="5 6">
    <name type="scientific">Hydrogenispora ethanolica</name>
    <dbReference type="NCBI Taxonomy" id="1082276"/>
    <lineage>
        <taxon>Bacteria</taxon>
        <taxon>Bacillati</taxon>
        <taxon>Bacillota</taxon>
        <taxon>Hydrogenispora</taxon>
    </lineage>
</organism>
<dbReference type="SUPFAM" id="SSF52518">
    <property type="entry name" value="Thiamin diphosphate-binding fold (THDP-binding)"/>
    <property type="match status" value="1"/>
</dbReference>
<evidence type="ECO:0000313" key="6">
    <source>
        <dbReference type="Proteomes" id="UP000295008"/>
    </source>
</evidence>
<reference evidence="5 6" key="1">
    <citation type="submission" date="2019-03" db="EMBL/GenBank/DDBJ databases">
        <title>Genomic Encyclopedia of Type Strains, Phase IV (KMG-IV): sequencing the most valuable type-strain genomes for metagenomic binning, comparative biology and taxonomic classification.</title>
        <authorList>
            <person name="Goeker M."/>
        </authorList>
    </citation>
    <scope>NUCLEOTIDE SEQUENCE [LARGE SCALE GENOMIC DNA]</scope>
    <source>
        <strain evidence="5 6">LX-B</strain>
    </source>
</reference>
<dbReference type="Gene3D" id="3.40.50.970">
    <property type="match status" value="1"/>
</dbReference>
<accession>A0A4R1QT91</accession>
<dbReference type="PANTHER" id="PTHR47514:SF1">
    <property type="entry name" value="TRANSKETOLASE N-TERMINAL SECTION-RELATED"/>
    <property type="match status" value="1"/>
</dbReference>
<keyword evidence="3" id="KW-0786">Thiamine pyrophosphate</keyword>
<dbReference type="Proteomes" id="UP000295008">
    <property type="component" value="Unassembled WGS sequence"/>
</dbReference>
<evidence type="ECO:0000256" key="2">
    <source>
        <dbReference type="ARBA" id="ARBA00007131"/>
    </source>
</evidence>
<name>A0A4R1QT91_HYDET</name>
<evidence type="ECO:0000256" key="3">
    <source>
        <dbReference type="ARBA" id="ARBA00023052"/>
    </source>
</evidence>
<gene>
    <name evidence="5" type="ORF">EDC14_104730</name>
</gene>
<evidence type="ECO:0000313" key="5">
    <source>
        <dbReference type="EMBL" id="TCL57126.1"/>
    </source>
</evidence>
<protein>
    <submittedName>
        <fullName evidence="5">Transketolase</fullName>
    </submittedName>
</protein>